<dbReference type="GeneID" id="303304461"/>
<dbReference type="RefSeq" id="WP_096254196.1">
    <property type="nucleotide sequence ID" value="NZ_BMKX01000004.1"/>
</dbReference>
<dbReference type="EMBL" id="BMKX01000004">
    <property type="protein sequence ID" value="GGJ61977.1"/>
    <property type="molecule type" value="Genomic_DNA"/>
</dbReference>
<protein>
    <recommendedName>
        <fullName evidence="3 9">Gluconokinase</fullName>
        <ecNumber evidence="3 9">2.7.1.12</ecNumber>
    </recommendedName>
</protein>
<keyword evidence="5 9" id="KW-0547">Nucleotide-binding</keyword>
<dbReference type="InterPro" id="IPR031322">
    <property type="entry name" value="Shikimate/glucono_kinase"/>
</dbReference>
<evidence type="ECO:0000256" key="6">
    <source>
        <dbReference type="ARBA" id="ARBA00022777"/>
    </source>
</evidence>
<comment type="catalytic activity">
    <reaction evidence="8 9">
        <text>D-gluconate + ATP = 6-phospho-D-gluconate + ADP + H(+)</text>
        <dbReference type="Rhea" id="RHEA:19433"/>
        <dbReference type="ChEBI" id="CHEBI:15378"/>
        <dbReference type="ChEBI" id="CHEBI:18391"/>
        <dbReference type="ChEBI" id="CHEBI:30616"/>
        <dbReference type="ChEBI" id="CHEBI:58759"/>
        <dbReference type="ChEBI" id="CHEBI:456216"/>
        <dbReference type="EC" id="2.7.1.12"/>
    </reaction>
</comment>
<evidence type="ECO:0000313" key="11">
    <source>
        <dbReference type="Proteomes" id="UP000606115"/>
    </source>
</evidence>
<reference evidence="11" key="1">
    <citation type="journal article" date="2019" name="Int. J. Syst. Evol. Microbiol.">
        <title>The Global Catalogue of Microorganisms (GCM) 10K type strain sequencing project: providing services to taxonomists for standard genome sequencing and annotation.</title>
        <authorList>
            <consortium name="The Broad Institute Genomics Platform"/>
            <consortium name="The Broad Institute Genome Sequencing Center for Infectious Disease"/>
            <person name="Wu L."/>
            <person name="Ma J."/>
        </authorList>
    </citation>
    <scope>NUCLEOTIDE SEQUENCE [LARGE SCALE GENOMIC DNA]</scope>
    <source>
        <strain evidence="11">CGMCC 1.3685</strain>
    </source>
</reference>
<dbReference type="Gene3D" id="3.40.50.300">
    <property type="entry name" value="P-loop containing nucleotide triphosphate hydrolases"/>
    <property type="match status" value="1"/>
</dbReference>
<dbReference type="InterPro" id="IPR027417">
    <property type="entry name" value="P-loop_NTPase"/>
</dbReference>
<accession>A0ABQ2DKX0</accession>
<keyword evidence="7 9" id="KW-0067">ATP-binding</keyword>
<dbReference type="InterPro" id="IPR006001">
    <property type="entry name" value="Therm_gnt_kin"/>
</dbReference>
<gene>
    <name evidence="10" type="ORF">GCM10007173_21050</name>
</gene>
<evidence type="ECO:0000256" key="9">
    <source>
        <dbReference type="RuleBase" id="RU363066"/>
    </source>
</evidence>
<dbReference type="Proteomes" id="UP000606115">
    <property type="component" value="Unassembled WGS sequence"/>
</dbReference>
<evidence type="ECO:0000256" key="3">
    <source>
        <dbReference type="ARBA" id="ARBA00012054"/>
    </source>
</evidence>
<dbReference type="PANTHER" id="PTHR43442:SF3">
    <property type="entry name" value="GLUCONOKINASE-RELATED"/>
    <property type="match status" value="1"/>
</dbReference>
<comment type="pathway">
    <text evidence="1">Carbohydrate acid metabolism.</text>
</comment>
<proteinExistence type="inferred from homology"/>
<dbReference type="CDD" id="cd02021">
    <property type="entry name" value="GntK"/>
    <property type="match status" value="1"/>
</dbReference>
<keyword evidence="4 9" id="KW-0808">Transferase</keyword>
<evidence type="ECO:0000256" key="5">
    <source>
        <dbReference type="ARBA" id="ARBA00022741"/>
    </source>
</evidence>
<dbReference type="Pfam" id="PF01202">
    <property type="entry name" value="SKI"/>
    <property type="match status" value="1"/>
</dbReference>
<evidence type="ECO:0000256" key="8">
    <source>
        <dbReference type="ARBA" id="ARBA00048090"/>
    </source>
</evidence>
<organism evidence="10 11">
    <name type="scientific">Glutamicibacter ardleyensis</name>
    <dbReference type="NCBI Taxonomy" id="225894"/>
    <lineage>
        <taxon>Bacteria</taxon>
        <taxon>Bacillati</taxon>
        <taxon>Actinomycetota</taxon>
        <taxon>Actinomycetes</taxon>
        <taxon>Micrococcales</taxon>
        <taxon>Micrococcaceae</taxon>
        <taxon>Glutamicibacter</taxon>
    </lineage>
</organism>
<keyword evidence="6 9" id="KW-0418">Kinase</keyword>
<evidence type="ECO:0000256" key="2">
    <source>
        <dbReference type="ARBA" id="ARBA00008420"/>
    </source>
</evidence>
<name>A0ABQ2DKX0_9MICC</name>
<comment type="caution">
    <text evidence="10">The sequence shown here is derived from an EMBL/GenBank/DDBJ whole genome shotgun (WGS) entry which is preliminary data.</text>
</comment>
<evidence type="ECO:0000256" key="7">
    <source>
        <dbReference type="ARBA" id="ARBA00022840"/>
    </source>
</evidence>
<keyword evidence="11" id="KW-1185">Reference proteome</keyword>
<evidence type="ECO:0000313" key="10">
    <source>
        <dbReference type="EMBL" id="GGJ61977.1"/>
    </source>
</evidence>
<sequence>MTTNQTPIIVMGVSGSGKSTIGALLAEKLEQEFIDGDALHPEENRIKMAAGIALDDADRTPWLNNIGEKLSDSNKAGAPVIIACSALKRSYRDLIRSHEPDTLFVHLTGGKQLIGERMAARKHEFMPTSLLTSQLATLEEPSSDEHVLLAEVAHTPEQIVSDLLEALNH</sequence>
<dbReference type="PANTHER" id="PTHR43442">
    <property type="entry name" value="GLUCONOKINASE-RELATED"/>
    <property type="match status" value="1"/>
</dbReference>
<comment type="similarity">
    <text evidence="2 9">Belongs to the gluconokinase GntK/GntV family.</text>
</comment>
<evidence type="ECO:0000256" key="4">
    <source>
        <dbReference type="ARBA" id="ARBA00022679"/>
    </source>
</evidence>
<dbReference type="SUPFAM" id="SSF52540">
    <property type="entry name" value="P-loop containing nucleoside triphosphate hydrolases"/>
    <property type="match status" value="1"/>
</dbReference>
<dbReference type="NCBIfam" id="TIGR01313">
    <property type="entry name" value="therm_gnt_kin"/>
    <property type="match status" value="1"/>
</dbReference>
<dbReference type="EC" id="2.7.1.12" evidence="3 9"/>
<evidence type="ECO:0000256" key="1">
    <source>
        <dbReference type="ARBA" id="ARBA00004761"/>
    </source>
</evidence>